<dbReference type="Pfam" id="PF00072">
    <property type="entry name" value="Response_reg"/>
    <property type="match status" value="1"/>
</dbReference>
<evidence type="ECO:0000256" key="4">
    <source>
        <dbReference type="PROSITE-ProRule" id="PRU00169"/>
    </source>
</evidence>
<keyword evidence="9" id="KW-1185">Reference proteome</keyword>
<dbReference type="GO" id="GO:0000156">
    <property type="term" value="F:phosphorelay response regulator activity"/>
    <property type="evidence" value="ECO:0007669"/>
    <property type="project" value="TreeGrafter"/>
</dbReference>
<evidence type="ECO:0000259" key="7">
    <source>
        <dbReference type="PROSITE" id="PS51755"/>
    </source>
</evidence>
<dbReference type="Gene3D" id="1.10.10.10">
    <property type="entry name" value="Winged helix-like DNA-binding domain superfamily/Winged helix DNA-binding domain"/>
    <property type="match status" value="1"/>
</dbReference>
<keyword evidence="3" id="KW-0804">Transcription</keyword>
<name>A0AAW9MMI8_9FIRM</name>
<dbReference type="GO" id="GO:0005829">
    <property type="term" value="C:cytosol"/>
    <property type="evidence" value="ECO:0007669"/>
    <property type="project" value="TreeGrafter"/>
</dbReference>
<dbReference type="RefSeq" id="WP_378143007.1">
    <property type="nucleotide sequence ID" value="NZ_JBHSDW010000021.1"/>
</dbReference>
<organism evidence="8 9">
    <name type="scientific">Citroniella saccharovorans</name>
    <dbReference type="NCBI Taxonomy" id="2053367"/>
    <lineage>
        <taxon>Bacteria</taxon>
        <taxon>Bacillati</taxon>
        <taxon>Bacillota</taxon>
        <taxon>Tissierellia</taxon>
        <taxon>Tissierellales</taxon>
        <taxon>Peptoniphilaceae</taxon>
        <taxon>Citroniella</taxon>
    </lineage>
</organism>
<protein>
    <submittedName>
        <fullName evidence="8">Response regulator transcription factor</fullName>
    </submittedName>
</protein>
<feature type="modified residue" description="4-aspartylphosphate" evidence="4">
    <location>
        <position position="50"/>
    </location>
</feature>
<dbReference type="InterPro" id="IPR016032">
    <property type="entry name" value="Sig_transdc_resp-reg_C-effctor"/>
</dbReference>
<dbReference type="Pfam" id="PF00486">
    <property type="entry name" value="Trans_reg_C"/>
    <property type="match status" value="1"/>
</dbReference>
<dbReference type="EMBL" id="JAYKOT010000001">
    <property type="protein sequence ID" value="MEB3428723.1"/>
    <property type="molecule type" value="Genomic_DNA"/>
</dbReference>
<dbReference type="InterPro" id="IPR011006">
    <property type="entry name" value="CheY-like_superfamily"/>
</dbReference>
<dbReference type="GO" id="GO:0000976">
    <property type="term" value="F:transcription cis-regulatory region binding"/>
    <property type="evidence" value="ECO:0007669"/>
    <property type="project" value="TreeGrafter"/>
</dbReference>
<dbReference type="PROSITE" id="PS51755">
    <property type="entry name" value="OMPR_PHOB"/>
    <property type="match status" value="1"/>
</dbReference>
<dbReference type="Gene3D" id="6.10.250.690">
    <property type="match status" value="1"/>
</dbReference>
<dbReference type="GO" id="GO:0006355">
    <property type="term" value="P:regulation of DNA-templated transcription"/>
    <property type="evidence" value="ECO:0007669"/>
    <property type="project" value="InterPro"/>
</dbReference>
<dbReference type="Gene3D" id="3.40.50.2300">
    <property type="match status" value="1"/>
</dbReference>
<gene>
    <name evidence="8" type="ORF">VLK81_01585</name>
</gene>
<dbReference type="SUPFAM" id="SSF46894">
    <property type="entry name" value="C-terminal effector domain of the bipartite response regulators"/>
    <property type="match status" value="1"/>
</dbReference>
<dbReference type="CDD" id="cd00383">
    <property type="entry name" value="trans_reg_C"/>
    <property type="match status" value="1"/>
</dbReference>
<dbReference type="SMART" id="SM00448">
    <property type="entry name" value="REC"/>
    <property type="match status" value="1"/>
</dbReference>
<dbReference type="InterPro" id="IPR039420">
    <property type="entry name" value="WalR-like"/>
</dbReference>
<evidence type="ECO:0000256" key="1">
    <source>
        <dbReference type="ARBA" id="ARBA00023015"/>
    </source>
</evidence>
<dbReference type="PROSITE" id="PS50110">
    <property type="entry name" value="RESPONSE_REGULATORY"/>
    <property type="match status" value="1"/>
</dbReference>
<evidence type="ECO:0000256" key="3">
    <source>
        <dbReference type="ARBA" id="ARBA00023163"/>
    </source>
</evidence>
<dbReference type="InterPro" id="IPR001789">
    <property type="entry name" value="Sig_transdc_resp-reg_receiver"/>
</dbReference>
<dbReference type="Proteomes" id="UP001357733">
    <property type="component" value="Unassembled WGS sequence"/>
</dbReference>
<feature type="DNA-binding region" description="OmpR/PhoB-type" evidence="5">
    <location>
        <begin position="115"/>
        <end position="209"/>
    </location>
</feature>
<dbReference type="PANTHER" id="PTHR48111:SF73">
    <property type="entry name" value="ALKALINE PHOSPHATASE SYNTHESIS TRANSCRIPTIONAL REGULATORY PROTEIN PHOP"/>
    <property type="match status" value="1"/>
</dbReference>
<accession>A0AAW9MMI8</accession>
<dbReference type="AlphaFoldDB" id="A0AAW9MMI8"/>
<feature type="domain" description="OmpR/PhoB-type" evidence="7">
    <location>
        <begin position="115"/>
        <end position="209"/>
    </location>
</feature>
<evidence type="ECO:0000313" key="8">
    <source>
        <dbReference type="EMBL" id="MEB3428723.1"/>
    </source>
</evidence>
<proteinExistence type="predicted"/>
<reference evidence="8 9" key="1">
    <citation type="submission" date="2024-01" db="EMBL/GenBank/DDBJ databases">
        <title>Complete genome sequence of Citroniella saccharovorans strain M6.X9, isolated from human fecal sample.</title>
        <authorList>
            <person name="Cheng G."/>
            <person name="Westerholm M."/>
            <person name="Schnurer A."/>
        </authorList>
    </citation>
    <scope>NUCLEOTIDE SEQUENCE [LARGE SCALE GENOMIC DNA]</scope>
    <source>
        <strain evidence="8 9">DSM 29873</strain>
    </source>
</reference>
<evidence type="ECO:0000256" key="2">
    <source>
        <dbReference type="ARBA" id="ARBA00023125"/>
    </source>
</evidence>
<evidence type="ECO:0000256" key="5">
    <source>
        <dbReference type="PROSITE-ProRule" id="PRU01091"/>
    </source>
</evidence>
<evidence type="ECO:0000313" key="9">
    <source>
        <dbReference type="Proteomes" id="UP001357733"/>
    </source>
</evidence>
<dbReference type="SMART" id="SM00862">
    <property type="entry name" value="Trans_reg_C"/>
    <property type="match status" value="1"/>
</dbReference>
<dbReference type="InterPro" id="IPR001867">
    <property type="entry name" value="OmpR/PhoB-type_DNA-bd"/>
</dbReference>
<dbReference type="SUPFAM" id="SSF52172">
    <property type="entry name" value="CheY-like"/>
    <property type="match status" value="1"/>
</dbReference>
<dbReference type="GO" id="GO:0032993">
    <property type="term" value="C:protein-DNA complex"/>
    <property type="evidence" value="ECO:0007669"/>
    <property type="project" value="TreeGrafter"/>
</dbReference>
<keyword evidence="1" id="KW-0805">Transcription regulation</keyword>
<sequence length="211" mass="24792">MIRIILVEDELAIRKALEIKLENLYDFKTYSSFEEAKDLNLRDIDLVLLDISLKDGSGLDLYKIYKMQKDIRVIFLTANDEEETIVKAFDMGADDYLTKPFKMGELLARIKKLFPKVIKFKSIVIDTDKKEVYKAGEKIKLSPREYDLFLYFVENKNIVIERQSLFKLWEEDDIFINDNTLSVNVKRLREKLNLSSLRTVKNVGYVLDEKS</sequence>
<comment type="caution">
    <text evidence="8">The sequence shown here is derived from an EMBL/GenBank/DDBJ whole genome shotgun (WGS) entry which is preliminary data.</text>
</comment>
<keyword evidence="2 5" id="KW-0238">DNA-binding</keyword>
<dbReference type="InterPro" id="IPR036388">
    <property type="entry name" value="WH-like_DNA-bd_sf"/>
</dbReference>
<feature type="domain" description="Response regulatory" evidence="6">
    <location>
        <begin position="3"/>
        <end position="114"/>
    </location>
</feature>
<evidence type="ECO:0000259" key="6">
    <source>
        <dbReference type="PROSITE" id="PS50110"/>
    </source>
</evidence>
<keyword evidence="4" id="KW-0597">Phosphoprotein</keyword>
<dbReference type="PANTHER" id="PTHR48111">
    <property type="entry name" value="REGULATOR OF RPOS"/>
    <property type="match status" value="1"/>
</dbReference>